<keyword evidence="3" id="KW-1185">Reference proteome</keyword>
<keyword evidence="1" id="KW-0732">Signal</keyword>
<comment type="caution">
    <text evidence="2">The sequence shown here is derived from an EMBL/GenBank/DDBJ whole genome shotgun (WGS) entry which is preliminary data.</text>
</comment>
<dbReference type="EMBL" id="JBGBPY010000001">
    <property type="protein sequence ID" value="MEY2182862.1"/>
    <property type="molecule type" value="Genomic_DNA"/>
</dbReference>
<dbReference type="SUPFAM" id="SSF101898">
    <property type="entry name" value="NHL repeat"/>
    <property type="match status" value="1"/>
</dbReference>
<name>A0ABV4ARD1_9GAMM</name>
<evidence type="ECO:0008006" key="4">
    <source>
        <dbReference type="Google" id="ProtNLM"/>
    </source>
</evidence>
<gene>
    <name evidence="2" type="ORF">AB7878_10580</name>
</gene>
<reference evidence="2 3" key="1">
    <citation type="submission" date="2024-07" db="EMBL/GenBank/DDBJ databases">
        <title>Molecular mechanisms and environmental adaptations of flagellar loss and biofilm growth of Rhodanobacter under environmental stress.</title>
        <authorList>
            <person name="Chen M."/>
        </authorList>
    </citation>
    <scope>NUCLEOTIDE SEQUENCE [LARGE SCALE GENOMIC DNA]</scope>
    <source>
        <strain evidence="2 3">RS22</strain>
    </source>
</reference>
<sequence length="362" mass="38440">MSRIPISAPILRRLATALVVAGVAAVSLQAKPAFARGGDSGNILVADQFNNRVVEINRRTHQVVWQFGNGSDLPGPHSIVGTNDAERFGTLTLISGTGTPPGLPGCSDTVNGCPDNRVIVVDPHGDIVWQYGQAGVAGAGPDQLNTPVQALFLVSFPGHYGPHVLIADQANQRIILVNLRKQVVWQYGTTGVSGNGPNQLNNPNSAELLANGHVLIADENNNRVIEVTRAGALVKQFTALGTVSGAAFASRLPNGDTLITDSNNNRIVEVDANDHPVWQYFTNTEAGSNPTPLPTRAVRLRNGDTLISDQFNDRVIEVNMLGKTVFTQGALNLPGSGYDQLNGPYDAKQIGDFTGLTPPFGY</sequence>
<organism evidence="2 3">
    <name type="scientific">Rhodanobacter humi</name>
    <dbReference type="NCBI Taxonomy" id="1888173"/>
    <lineage>
        <taxon>Bacteria</taxon>
        <taxon>Pseudomonadati</taxon>
        <taxon>Pseudomonadota</taxon>
        <taxon>Gammaproteobacteria</taxon>
        <taxon>Lysobacterales</taxon>
        <taxon>Rhodanobacteraceae</taxon>
        <taxon>Rhodanobacter</taxon>
    </lineage>
</organism>
<protein>
    <recommendedName>
        <fullName evidence="4">NHL repeat containing protein</fullName>
    </recommendedName>
</protein>
<accession>A0ABV4ARD1</accession>
<evidence type="ECO:0000313" key="2">
    <source>
        <dbReference type="EMBL" id="MEY2182862.1"/>
    </source>
</evidence>
<evidence type="ECO:0000313" key="3">
    <source>
        <dbReference type="Proteomes" id="UP001562159"/>
    </source>
</evidence>
<proteinExistence type="predicted"/>
<dbReference type="InterPro" id="IPR011042">
    <property type="entry name" value="6-blade_b-propeller_TolB-like"/>
</dbReference>
<feature type="signal peptide" evidence="1">
    <location>
        <begin position="1"/>
        <end position="35"/>
    </location>
</feature>
<evidence type="ECO:0000256" key="1">
    <source>
        <dbReference type="SAM" id="SignalP"/>
    </source>
</evidence>
<dbReference type="Proteomes" id="UP001562159">
    <property type="component" value="Unassembled WGS sequence"/>
</dbReference>
<feature type="chain" id="PRO_5045375585" description="NHL repeat containing protein" evidence="1">
    <location>
        <begin position="36"/>
        <end position="362"/>
    </location>
</feature>
<dbReference type="Gene3D" id="2.120.10.30">
    <property type="entry name" value="TolB, C-terminal domain"/>
    <property type="match status" value="1"/>
</dbReference>